<reference evidence="2" key="1">
    <citation type="submission" date="2014-08" db="EMBL/GenBank/DDBJ databases">
        <authorList>
            <person name="Moulin L."/>
        </authorList>
    </citation>
    <scope>NUCLEOTIDE SEQUENCE [LARGE SCALE GENOMIC DNA]</scope>
</reference>
<protein>
    <submittedName>
        <fullName evidence="1">ShosT</fullName>
    </submittedName>
</protein>
<sequence length="233" mass="26202">MTKVLFRQIDDSNRADHSRLTAEDNCLFLYEFTAFEHTNGLGFRFSDTNQLIHNLKKKPSERLTKGGWKYKGIAIQKCAIALRQAINPAWLATGTIVPVPSSKARSHADYDDRLTQIANSLSVPPPDVREIVRHDHSHPAAHESNDRPTVENLLAFYEIDEAVANSKPVTSIAIFDDVLTAGTHYRAMQTKLAARFSGVPIFGIFIARRAIPPFDAEQFVKQLKRLFGEIDDE</sequence>
<accession>A0A090E2I8</accession>
<keyword evidence="2" id="KW-1185">Reference proteome</keyword>
<organism evidence="1 2">
    <name type="scientific">Mesorhizobium plurifarium</name>
    <dbReference type="NCBI Taxonomy" id="69974"/>
    <lineage>
        <taxon>Bacteria</taxon>
        <taxon>Pseudomonadati</taxon>
        <taxon>Pseudomonadota</taxon>
        <taxon>Alphaproteobacteria</taxon>
        <taxon>Hyphomicrobiales</taxon>
        <taxon>Phyllobacteriaceae</taxon>
        <taxon>Mesorhizobium</taxon>
    </lineage>
</organism>
<evidence type="ECO:0000313" key="1">
    <source>
        <dbReference type="EMBL" id="CDX21018.1"/>
    </source>
</evidence>
<dbReference type="AlphaFoldDB" id="A0A090E2I8"/>
<dbReference type="Proteomes" id="UP000045285">
    <property type="component" value="Unassembled WGS sequence"/>
</dbReference>
<dbReference type="EMBL" id="CCMZ01000028">
    <property type="protein sequence ID" value="CDX21018.1"/>
    <property type="molecule type" value="Genomic_DNA"/>
</dbReference>
<gene>
    <name evidence="1" type="primary">shosT</name>
    <name evidence="1" type="ORF">MPL3356_340140</name>
</gene>
<evidence type="ECO:0000313" key="2">
    <source>
        <dbReference type="Proteomes" id="UP000045285"/>
    </source>
</evidence>
<proteinExistence type="predicted"/>
<name>A0A090E2I8_MESPL</name>